<dbReference type="Pfam" id="PF11578">
    <property type="entry name" value="DUF3237"/>
    <property type="match status" value="1"/>
</dbReference>
<evidence type="ECO:0000313" key="2">
    <source>
        <dbReference type="EMBL" id="MCP2159444.1"/>
    </source>
</evidence>
<name>A0ABT1GXH1_9NOCA</name>
<dbReference type="InterPro" id="IPR020915">
    <property type="entry name" value="UPF0311"/>
</dbReference>
<comment type="caution">
    <text evidence="2">The sequence shown here is derived from an EMBL/GenBank/DDBJ whole genome shotgun (WGS) entry which is preliminary data.</text>
</comment>
<dbReference type="PANTHER" id="PTHR37315">
    <property type="entry name" value="UPF0311 PROTEIN BLR7842"/>
    <property type="match status" value="1"/>
</dbReference>
<evidence type="ECO:0000313" key="3">
    <source>
        <dbReference type="Proteomes" id="UP001205740"/>
    </source>
</evidence>
<dbReference type="RefSeq" id="WP_253653014.1">
    <property type="nucleotide sequence ID" value="NZ_BAAAOE010000004.1"/>
</dbReference>
<dbReference type="PANTHER" id="PTHR37315:SF1">
    <property type="entry name" value="UPF0311 PROTEIN BLR7842"/>
    <property type="match status" value="1"/>
</dbReference>
<sequence length="154" mass="16674">MDPAPPPLRFVTRLTVRVAGPVDLGEFPTGRRRVVPILGGHATGPGVSGTIRPVGADTQTLRAPDVMELDAQYLIDTDDGAVIEVRNRGLRVASPSDTAALLRGEPVPPTRVYFRTTPLLSADHPDWAWLSRTVFVATAVRQPEVVLVDVHRVD</sequence>
<dbReference type="HAMAP" id="MF_00775">
    <property type="entry name" value="UPF0311"/>
    <property type="match status" value="1"/>
</dbReference>
<organism evidence="2 3">
    <name type="scientific">Williamsia serinedens</name>
    <dbReference type="NCBI Taxonomy" id="391736"/>
    <lineage>
        <taxon>Bacteria</taxon>
        <taxon>Bacillati</taxon>
        <taxon>Actinomycetota</taxon>
        <taxon>Actinomycetes</taxon>
        <taxon>Mycobacteriales</taxon>
        <taxon>Nocardiaceae</taxon>
        <taxon>Williamsia</taxon>
    </lineage>
</organism>
<proteinExistence type="inferred from homology"/>
<comment type="similarity">
    <text evidence="1">Belongs to the UPF0311 family.</text>
</comment>
<evidence type="ECO:0000256" key="1">
    <source>
        <dbReference type="HAMAP-Rule" id="MF_00775"/>
    </source>
</evidence>
<accession>A0ABT1GXH1</accession>
<protein>
    <recommendedName>
        <fullName evidence="1">UPF0311 protein LX12_000608</fullName>
    </recommendedName>
</protein>
<gene>
    <name evidence="2" type="ORF">LX12_000608</name>
</gene>
<reference evidence="2 3" key="1">
    <citation type="submission" date="2022-06" db="EMBL/GenBank/DDBJ databases">
        <title>Genomic Encyclopedia of Archaeal and Bacterial Type Strains, Phase II (KMG-II): from individual species to whole genera.</title>
        <authorList>
            <person name="Goeker M."/>
        </authorList>
    </citation>
    <scope>NUCLEOTIDE SEQUENCE [LARGE SCALE GENOMIC DNA]</scope>
    <source>
        <strain evidence="2 3">DSM 45037</strain>
    </source>
</reference>
<dbReference type="EMBL" id="JAMTCG010000001">
    <property type="protein sequence ID" value="MCP2159444.1"/>
    <property type="molecule type" value="Genomic_DNA"/>
</dbReference>
<dbReference type="Gene3D" id="2.40.160.20">
    <property type="match status" value="1"/>
</dbReference>
<keyword evidence="3" id="KW-1185">Reference proteome</keyword>
<dbReference type="Proteomes" id="UP001205740">
    <property type="component" value="Unassembled WGS sequence"/>
</dbReference>